<feature type="region of interest" description="Disordered" evidence="1">
    <location>
        <begin position="96"/>
        <end position="125"/>
    </location>
</feature>
<evidence type="ECO:0000256" key="1">
    <source>
        <dbReference type="SAM" id="MobiDB-lite"/>
    </source>
</evidence>
<organism evidence="2 3">
    <name type="scientific">Cocos nucifera</name>
    <name type="common">Coconut palm</name>
    <dbReference type="NCBI Taxonomy" id="13894"/>
    <lineage>
        <taxon>Eukaryota</taxon>
        <taxon>Viridiplantae</taxon>
        <taxon>Streptophyta</taxon>
        <taxon>Embryophyta</taxon>
        <taxon>Tracheophyta</taxon>
        <taxon>Spermatophyta</taxon>
        <taxon>Magnoliopsida</taxon>
        <taxon>Liliopsida</taxon>
        <taxon>Arecaceae</taxon>
        <taxon>Arecoideae</taxon>
        <taxon>Cocoseae</taxon>
        <taxon>Attaleinae</taxon>
        <taxon>Cocos</taxon>
    </lineage>
</organism>
<proteinExistence type="predicted"/>
<comment type="caution">
    <text evidence="2">The sequence shown here is derived from an EMBL/GenBank/DDBJ whole genome shotgun (WGS) entry which is preliminary data.</text>
</comment>
<keyword evidence="3" id="KW-1185">Reference proteome</keyword>
<protein>
    <submittedName>
        <fullName evidence="2">Uncharacterized protein</fullName>
    </submittedName>
</protein>
<evidence type="ECO:0000313" key="3">
    <source>
        <dbReference type="Proteomes" id="UP000797356"/>
    </source>
</evidence>
<reference evidence="2" key="2">
    <citation type="submission" date="2019-07" db="EMBL/GenBank/DDBJ databases">
        <authorList>
            <person name="Yang Y."/>
            <person name="Bocs S."/>
            <person name="Baudouin L."/>
        </authorList>
    </citation>
    <scope>NUCLEOTIDE SEQUENCE</scope>
    <source>
        <tissue evidence="2">Spear leaf of Hainan Tall coconut</tissue>
    </source>
</reference>
<evidence type="ECO:0000313" key="2">
    <source>
        <dbReference type="EMBL" id="KAG1334467.1"/>
    </source>
</evidence>
<accession>A0A8K0MY54</accession>
<dbReference type="AlphaFoldDB" id="A0A8K0MY54"/>
<reference evidence="2" key="1">
    <citation type="journal article" date="2017" name="Gigascience">
        <title>The genome draft of coconut (Cocos nucifera).</title>
        <authorList>
            <person name="Xiao Y."/>
            <person name="Xu P."/>
            <person name="Fan H."/>
            <person name="Baudouin L."/>
            <person name="Xia W."/>
            <person name="Bocs S."/>
            <person name="Xu J."/>
            <person name="Li Q."/>
            <person name="Guo A."/>
            <person name="Zhou L."/>
            <person name="Li J."/>
            <person name="Wu Y."/>
            <person name="Ma Z."/>
            <person name="Armero A."/>
            <person name="Issali A.E."/>
            <person name="Liu N."/>
            <person name="Peng M."/>
            <person name="Yang Y."/>
        </authorList>
    </citation>
    <scope>NUCLEOTIDE SEQUENCE</scope>
    <source>
        <tissue evidence="2">Spear leaf of Hainan Tall coconut</tissue>
    </source>
</reference>
<sequence>MVMAISSGSEPLRPHGVWYEGEGIVRWIVTAILAGHGPHGASYRESGVASSGGHVVRSRRLSQTDGDSLSRGAWTCGGVRPKGKLGRSSAAEEFGRLKGMLGRSPVPEEIRPKRKLGRSSAPAGA</sequence>
<dbReference type="Proteomes" id="UP000797356">
    <property type="component" value="Chromosome 3"/>
</dbReference>
<name>A0A8K0MY54_COCNU</name>
<gene>
    <name evidence="2" type="ORF">COCNU_03G005860</name>
</gene>
<feature type="region of interest" description="Disordered" evidence="1">
    <location>
        <begin position="44"/>
        <end position="75"/>
    </location>
</feature>
<dbReference type="EMBL" id="CM017874">
    <property type="protein sequence ID" value="KAG1334467.1"/>
    <property type="molecule type" value="Genomic_DNA"/>
</dbReference>